<dbReference type="EMBL" id="JACSDY010000001">
    <property type="protein sequence ID" value="KAF7439484.1"/>
    <property type="molecule type" value="Genomic_DNA"/>
</dbReference>
<organism evidence="2 3">
    <name type="scientific">Vespula pensylvanica</name>
    <name type="common">Western yellow jacket</name>
    <name type="synonym">Wasp</name>
    <dbReference type="NCBI Taxonomy" id="30213"/>
    <lineage>
        <taxon>Eukaryota</taxon>
        <taxon>Metazoa</taxon>
        <taxon>Ecdysozoa</taxon>
        <taxon>Arthropoda</taxon>
        <taxon>Hexapoda</taxon>
        <taxon>Insecta</taxon>
        <taxon>Pterygota</taxon>
        <taxon>Neoptera</taxon>
        <taxon>Endopterygota</taxon>
        <taxon>Hymenoptera</taxon>
        <taxon>Apocrita</taxon>
        <taxon>Aculeata</taxon>
        <taxon>Vespoidea</taxon>
        <taxon>Vespidae</taxon>
        <taxon>Vespinae</taxon>
        <taxon>Vespula</taxon>
    </lineage>
</organism>
<gene>
    <name evidence="2" type="ORF">H0235_001875</name>
</gene>
<reference evidence="2" key="1">
    <citation type="journal article" date="2020" name="G3 (Bethesda)">
        <title>High-Quality Assemblies for Three Invasive Social Wasps from the &lt;i&gt;Vespula&lt;/i&gt; Genus.</title>
        <authorList>
            <person name="Harrop T.W.R."/>
            <person name="Guhlin J."/>
            <person name="McLaughlin G.M."/>
            <person name="Permina E."/>
            <person name="Stockwell P."/>
            <person name="Gilligan J."/>
            <person name="Le Lec M.F."/>
            <person name="Gruber M.A.M."/>
            <person name="Quinn O."/>
            <person name="Lovegrove M."/>
            <person name="Duncan E.J."/>
            <person name="Remnant E.J."/>
            <person name="Van Eeckhoven J."/>
            <person name="Graham B."/>
            <person name="Knapp R.A."/>
            <person name="Langford K.W."/>
            <person name="Kronenberg Z."/>
            <person name="Press M.O."/>
            <person name="Eacker S.M."/>
            <person name="Wilson-Rankin E.E."/>
            <person name="Purcell J."/>
            <person name="Lester P.J."/>
            <person name="Dearden P.K."/>
        </authorList>
    </citation>
    <scope>NUCLEOTIDE SEQUENCE</scope>
    <source>
        <strain evidence="2">Volc-1</strain>
    </source>
</reference>
<proteinExistence type="predicted"/>
<keyword evidence="1" id="KW-0732">Signal</keyword>
<evidence type="ECO:0000256" key="1">
    <source>
        <dbReference type="SAM" id="SignalP"/>
    </source>
</evidence>
<dbReference type="Proteomes" id="UP000600918">
    <property type="component" value="Unassembled WGS sequence"/>
</dbReference>
<feature type="signal peptide" evidence="1">
    <location>
        <begin position="1"/>
        <end position="25"/>
    </location>
</feature>
<sequence>MFGKTIRHLEPLRLLLFLLFFGGEGWKDEEEKLPLEIVAVDAKGEANERVFSKGKNVGGKREVKGDRRIEE</sequence>
<dbReference type="AlphaFoldDB" id="A0A834PGW3"/>
<comment type="caution">
    <text evidence="2">The sequence shown here is derived from an EMBL/GenBank/DDBJ whole genome shotgun (WGS) entry which is preliminary data.</text>
</comment>
<feature type="chain" id="PRO_5032414483" description="Secreted protein" evidence="1">
    <location>
        <begin position="26"/>
        <end position="71"/>
    </location>
</feature>
<evidence type="ECO:0000313" key="3">
    <source>
        <dbReference type="Proteomes" id="UP000600918"/>
    </source>
</evidence>
<evidence type="ECO:0000313" key="2">
    <source>
        <dbReference type="EMBL" id="KAF7439484.1"/>
    </source>
</evidence>
<evidence type="ECO:0008006" key="4">
    <source>
        <dbReference type="Google" id="ProtNLM"/>
    </source>
</evidence>
<name>A0A834PGW3_VESPE</name>
<protein>
    <recommendedName>
        <fullName evidence="4">Secreted protein</fullName>
    </recommendedName>
</protein>
<accession>A0A834PGW3</accession>
<keyword evidence="3" id="KW-1185">Reference proteome</keyword>